<dbReference type="OrthoDB" id="9773799at2"/>
<dbReference type="InterPro" id="IPR025497">
    <property type="entry name" value="PatA-like_N"/>
</dbReference>
<dbReference type="Pfam" id="PF08668">
    <property type="entry name" value="HDOD"/>
    <property type="match status" value="1"/>
</dbReference>
<feature type="region of interest" description="Disordered" evidence="1">
    <location>
        <begin position="404"/>
        <end position="432"/>
    </location>
</feature>
<dbReference type="Proteomes" id="UP000427906">
    <property type="component" value="Chromosome"/>
</dbReference>
<gene>
    <name evidence="3" type="ORF">DSCA_56920</name>
</gene>
<dbReference type="KEGG" id="dalk:DSCA_56920"/>
<proteinExistence type="predicted"/>
<dbReference type="EMBL" id="AP021874">
    <property type="protein sequence ID" value="BBO71762.1"/>
    <property type="molecule type" value="Genomic_DNA"/>
</dbReference>
<dbReference type="Gene3D" id="1.10.3210.10">
    <property type="entry name" value="Hypothetical protein af1432"/>
    <property type="match status" value="1"/>
</dbReference>
<reference evidence="3 4" key="1">
    <citation type="submission" date="2019-11" db="EMBL/GenBank/DDBJ databases">
        <title>Comparative genomics of hydrocarbon-degrading Desulfosarcina strains.</title>
        <authorList>
            <person name="Watanabe M."/>
            <person name="Kojima H."/>
            <person name="Fukui M."/>
        </authorList>
    </citation>
    <scope>NUCLEOTIDE SEQUENCE [LARGE SCALE GENOMIC DNA]</scope>
    <source>
        <strain evidence="3 4">PL12</strain>
    </source>
</reference>
<feature type="domain" description="HDOD" evidence="2">
    <location>
        <begin position="441"/>
        <end position="637"/>
    </location>
</feature>
<dbReference type="RefSeq" id="WP_155319552.1">
    <property type="nucleotide sequence ID" value="NZ_AP021874.1"/>
</dbReference>
<organism evidence="3 4">
    <name type="scientific">Desulfosarcina alkanivorans</name>
    <dbReference type="NCBI Taxonomy" id="571177"/>
    <lineage>
        <taxon>Bacteria</taxon>
        <taxon>Pseudomonadati</taxon>
        <taxon>Thermodesulfobacteriota</taxon>
        <taxon>Desulfobacteria</taxon>
        <taxon>Desulfobacterales</taxon>
        <taxon>Desulfosarcinaceae</taxon>
        <taxon>Desulfosarcina</taxon>
    </lineage>
</organism>
<protein>
    <recommendedName>
        <fullName evidence="2">HDOD domain-containing protein</fullName>
    </recommendedName>
</protein>
<evidence type="ECO:0000259" key="2">
    <source>
        <dbReference type="PROSITE" id="PS51833"/>
    </source>
</evidence>
<dbReference type="AlphaFoldDB" id="A0A5K7YPQ1"/>
<accession>A0A5K7YPQ1</accession>
<evidence type="ECO:0000313" key="4">
    <source>
        <dbReference type="Proteomes" id="UP000427906"/>
    </source>
</evidence>
<keyword evidence="4" id="KW-1185">Reference proteome</keyword>
<name>A0A5K7YPQ1_9BACT</name>
<dbReference type="SUPFAM" id="SSF109604">
    <property type="entry name" value="HD-domain/PDEase-like"/>
    <property type="match status" value="1"/>
</dbReference>
<dbReference type="PANTHER" id="PTHR33525:SF5">
    <property type="entry name" value="TWO COMPONENT SIGNAL TRANSDUCTION SYSTEM RESPONSE REGULATOR"/>
    <property type="match status" value="1"/>
</dbReference>
<dbReference type="PROSITE" id="PS51833">
    <property type="entry name" value="HDOD"/>
    <property type="match status" value="1"/>
</dbReference>
<sequence>MIFNGELSKYHPADAIMFLSQLNLNGVLSINAHRRLITLSFDNGFIVDACSVKGDAKIMQGLIFNRRVTADQVRHIRRIQVETGLPIRAILSQIDLFPLATVEDILLTGMKEVLLEMFLLDEGAFHFTDTPVAVDALETKLDARMLAISVAAQSDEHRDFVKGIISLDREILVCTHDQGASAMSTEVQVVMRLAASCGTVGQVLEKAPFDSATVVAIIKTQMEKGAITLRPGDAAEPPALPESGGDPLFGAFRQALKKLVLSDDPLKRIEALVTFCQGFYDSILILSAKAGQVVHCKQLRRVGDGHGMDQQSTAGCLGVLAEEPVLDAVHRSGVGFFGDRFRSRLLDRLSGACEPGECALIPVVSKGKVAVFIYVFSENGFAGLSPQHYLELLSWMVAPRKAAAAGHPSPSTPADPPDAGQPDAPTGSFSPDRLVSGINELPPLPTLVTRALDMLSDPDVDVDALERVIGKDQSLVTKLIKISNSALYGGLQRVESLHQALARLGARTTRSLVLSASMQAYFFKSNPGMRTWGQFLWQHAAECGMAARRIAAATGYEDPEQAFVGGVLHDIGKLVLLLVGADSYRQIQNLRKREGLSDHEAEKKIIGTDHMEVGELLMKKWKMPESAMICVKYHHHVPNAEPGRHLAAITAYANHLSHLHGSQLQWFVQDPEGVAGRMAGDLGLSAAVNAALVESVLSDFQQADLL</sequence>
<dbReference type="Pfam" id="PF14332">
    <property type="entry name" value="DUF4388"/>
    <property type="match status" value="1"/>
</dbReference>
<dbReference type="InterPro" id="IPR052340">
    <property type="entry name" value="RNase_Y/CdgJ"/>
</dbReference>
<evidence type="ECO:0000256" key="1">
    <source>
        <dbReference type="SAM" id="MobiDB-lite"/>
    </source>
</evidence>
<dbReference type="PANTHER" id="PTHR33525">
    <property type="match status" value="1"/>
</dbReference>
<evidence type="ECO:0000313" key="3">
    <source>
        <dbReference type="EMBL" id="BBO71762.1"/>
    </source>
</evidence>
<dbReference type="InterPro" id="IPR013976">
    <property type="entry name" value="HDOD"/>
</dbReference>